<organism evidence="1 2">
    <name type="scientific">Amycolatopsis acididurans</name>
    <dbReference type="NCBI Taxonomy" id="2724524"/>
    <lineage>
        <taxon>Bacteria</taxon>
        <taxon>Bacillati</taxon>
        <taxon>Actinomycetota</taxon>
        <taxon>Actinomycetes</taxon>
        <taxon>Pseudonocardiales</taxon>
        <taxon>Pseudonocardiaceae</taxon>
        <taxon>Amycolatopsis</taxon>
    </lineage>
</organism>
<dbReference type="Pfam" id="PF13279">
    <property type="entry name" value="4HBT_2"/>
    <property type="match status" value="1"/>
</dbReference>
<accession>A0ABX1JI85</accession>
<protein>
    <submittedName>
        <fullName evidence="1">Acyl-CoA thioesterase</fullName>
    </submittedName>
</protein>
<comment type="caution">
    <text evidence="1">The sequence shown here is derived from an EMBL/GenBank/DDBJ whole genome shotgun (WGS) entry which is preliminary data.</text>
</comment>
<evidence type="ECO:0000313" key="1">
    <source>
        <dbReference type="EMBL" id="NKQ59318.1"/>
    </source>
</evidence>
<sequence length="143" mass="16039">MTEREPFRMQIKVRLYELDPLGHLNHAVYHSYAEVARIEAFDQASGGSTALREAHVAPVLLASQINYRREIVLGETVEVTARAKFGTGKSFQMEQNIVKADGVLAADLALTLGLMHLERRKLVEDPRGWFERAGYDISLLTGE</sequence>
<dbReference type="SUPFAM" id="SSF54637">
    <property type="entry name" value="Thioesterase/thiol ester dehydrase-isomerase"/>
    <property type="match status" value="1"/>
</dbReference>
<dbReference type="Proteomes" id="UP000715441">
    <property type="component" value="Unassembled WGS sequence"/>
</dbReference>
<dbReference type="Gene3D" id="3.10.129.10">
    <property type="entry name" value="Hotdog Thioesterase"/>
    <property type="match status" value="1"/>
</dbReference>
<dbReference type="InterPro" id="IPR029069">
    <property type="entry name" value="HotDog_dom_sf"/>
</dbReference>
<keyword evidence="2" id="KW-1185">Reference proteome</keyword>
<dbReference type="CDD" id="cd00586">
    <property type="entry name" value="4HBT"/>
    <property type="match status" value="1"/>
</dbReference>
<name>A0ABX1JI85_9PSEU</name>
<dbReference type="RefSeq" id="WP_168523998.1">
    <property type="nucleotide sequence ID" value="NZ_JAAXLS010000091.1"/>
</dbReference>
<gene>
    <name evidence="1" type="ORF">HFP15_41430</name>
</gene>
<dbReference type="PANTHER" id="PTHR31793:SF24">
    <property type="entry name" value="LONG-CHAIN ACYL-COA THIOESTERASE FADM"/>
    <property type="match status" value="1"/>
</dbReference>
<dbReference type="PANTHER" id="PTHR31793">
    <property type="entry name" value="4-HYDROXYBENZOYL-COA THIOESTERASE FAMILY MEMBER"/>
    <property type="match status" value="1"/>
</dbReference>
<dbReference type="InterPro" id="IPR050563">
    <property type="entry name" value="4-hydroxybenzoyl-CoA_TE"/>
</dbReference>
<proteinExistence type="predicted"/>
<evidence type="ECO:0000313" key="2">
    <source>
        <dbReference type="Proteomes" id="UP000715441"/>
    </source>
</evidence>
<dbReference type="EMBL" id="JAAXLS010000091">
    <property type="protein sequence ID" value="NKQ59318.1"/>
    <property type="molecule type" value="Genomic_DNA"/>
</dbReference>
<reference evidence="1 2" key="1">
    <citation type="submission" date="2020-04" db="EMBL/GenBank/DDBJ databases">
        <title>Novel species.</title>
        <authorList>
            <person name="Teo W.F.A."/>
            <person name="Lipun K."/>
            <person name="Srisuk N."/>
            <person name="Duangmal K."/>
        </authorList>
    </citation>
    <scope>NUCLEOTIDE SEQUENCE [LARGE SCALE GENOMIC DNA]</scope>
    <source>
        <strain evidence="1 2">K13G38</strain>
    </source>
</reference>